<sequence>KQTLSQVVKEHASTIPTPEILVSDQQLKFEIYTNLKRKTPATGHNYPPGFMHFPSDYSEEYYKQLVAEEVTKITSSKGVETVFISNTKQRRNEVLDTTKLALAGLYRMYLKYFEVLNVNRKARKRKEIRPNWQTFWDLFGGEEITEDEEKKD</sequence>
<comment type="caution">
    <text evidence="2">The sequence shown here is derived from an EMBL/GenBank/DDBJ whole genome shotgun (WGS) entry which is preliminary data.</text>
</comment>
<dbReference type="Pfam" id="PF20454">
    <property type="entry name" value="GpA_nuclease"/>
    <property type="match status" value="1"/>
</dbReference>
<accession>A0A0F9JL38</accession>
<dbReference type="InterPro" id="IPR046454">
    <property type="entry name" value="GpA_endonuclease"/>
</dbReference>
<reference evidence="2" key="1">
    <citation type="journal article" date="2015" name="Nature">
        <title>Complex archaea that bridge the gap between prokaryotes and eukaryotes.</title>
        <authorList>
            <person name="Spang A."/>
            <person name="Saw J.H."/>
            <person name="Jorgensen S.L."/>
            <person name="Zaremba-Niedzwiedzka K."/>
            <person name="Martijn J."/>
            <person name="Lind A.E."/>
            <person name="van Eijk R."/>
            <person name="Schleper C."/>
            <person name="Guy L."/>
            <person name="Ettema T.J."/>
        </authorList>
    </citation>
    <scope>NUCLEOTIDE SEQUENCE</scope>
</reference>
<dbReference type="GO" id="GO:0004519">
    <property type="term" value="F:endonuclease activity"/>
    <property type="evidence" value="ECO:0007669"/>
    <property type="project" value="InterPro"/>
</dbReference>
<feature type="non-terminal residue" evidence="2">
    <location>
        <position position="1"/>
    </location>
</feature>
<evidence type="ECO:0000259" key="1">
    <source>
        <dbReference type="Pfam" id="PF20454"/>
    </source>
</evidence>
<organism evidence="2">
    <name type="scientific">marine sediment metagenome</name>
    <dbReference type="NCBI Taxonomy" id="412755"/>
    <lineage>
        <taxon>unclassified sequences</taxon>
        <taxon>metagenomes</taxon>
        <taxon>ecological metagenomes</taxon>
    </lineage>
</organism>
<protein>
    <recommendedName>
        <fullName evidence="1">Terminase large subunit GpA endonuclease domain-containing protein</fullName>
    </recommendedName>
</protein>
<dbReference type="AlphaFoldDB" id="A0A0F9JL38"/>
<dbReference type="EMBL" id="LAZR01015995">
    <property type="protein sequence ID" value="KKM06431.1"/>
    <property type="molecule type" value="Genomic_DNA"/>
</dbReference>
<feature type="domain" description="Terminase large subunit GpA endonuclease" evidence="1">
    <location>
        <begin position="20"/>
        <end position="108"/>
    </location>
</feature>
<proteinExistence type="predicted"/>
<gene>
    <name evidence="2" type="ORF">LCGC14_1744080</name>
</gene>
<name>A0A0F9JL38_9ZZZZ</name>
<evidence type="ECO:0000313" key="2">
    <source>
        <dbReference type="EMBL" id="KKM06431.1"/>
    </source>
</evidence>